<dbReference type="Gene3D" id="1.10.1740.10">
    <property type="match status" value="1"/>
</dbReference>
<reference evidence="5 6" key="1">
    <citation type="submission" date="2015-01" db="EMBL/GenBank/DDBJ databases">
        <authorList>
            <person name="Xiang T."/>
            <person name="Song Y."/>
            <person name="Huang L."/>
            <person name="Wang B."/>
            <person name="Wu P."/>
        </authorList>
    </citation>
    <scope>NUCLEOTIDE SEQUENCE [LARGE SCALE GENOMIC DNA]</scope>
    <source>
        <strain evidence="5 6">Cc12</strain>
    </source>
</reference>
<dbReference type="InterPro" id="IPR007627">
    <property type="entry name" value="RNA_pol_sigma70_r2"/>
</dbReference>
<dbReference type="SUPFAM" id="SSF88659">
    <property type="entry name" value="Sigma3 and sigma4 domains of RNA polymerase sigma factors"/>
    <property type="match status" value="1"/>
</dbReference>
<evidence type="ECO:0000256" key="2">
    <source>
        <dbReference type="ARBA" id="ARBA00023015"/>
    </source>
</evidence>
<evidence type="ECO:0000313" key="6">
    <source>
        <dbReference type="Proteomes" id="UP000044026"/>
    </source>
</evidence>
<dbReference type="InterPro" id="IPR013325">
    <property type="entry name" value="RNA_pol_sigma_r2"/>
</dbReference>
<proteinExistence type="inferred from homology"/>
<dbReference type="InterPro" id="IPR039425">
    <property type="entry name" value="RNA_pol_sigma-70-like"/>
</dbReference>
<dbReference type="GO" id="GO:0016987">
    <property type="term" value="F:sigma factor activity"/>
    <property type="evidence" value="ECO:0007669"/>
    <property type="project" value="UniProtKB-KW"/>
</dbReference>
<dbReference type="RefSeq" id="WP_041999791.1">
    <property type="nucleotide sequence ID" value="NZ_PGTV01000004.1"/>
</dbReference>
<gene>
    <name evidence="5" type="ORF">CCAN12_600040</name>
</gene>
<keyword evidence="2" id="KW-0805">Transcription regulation</keyword>
<keyword evidence="4" id="KW-0804">Transcription</keyword>
<dbReference type="InterPro" id="IPR014284">
    <property type="entry name" value="RNA_pol_sigma-70_dom"/>
</dbReference>
<dbReference type="PANTHER" id="PTHR43133:SF46">
    <property type="entry name" value="RNA POLYMERASE SIGMA-70 FACTOR ECF SUBFAMILY"/>
    <property type="match status" value="1"/>
</dbReference>
<dbReference type="AlphaFoldDB" id="A0A0B7H6U3"/>
<dbReference type="Gene3D" id="1.10.10.10">
    <property type="entry name" value="Winged helix-like DNA-binding domain superfamily/Winged helix DNA-binding domain"/>
    <property type="match status" value="1"/>
</dbReference>
<evidence type="ECO:0000313" key="5">
    <source>
        <dbReference type="EMBL" id="CEN35326.1"/>
    </source>
</evidence>
<dbReference type="InterPro" id="IPR013249">
    <property type="entry name" value="RNA_pol_sigma70_r4_t2"/>
</dbReference>
<protein>
    <submittedName>
        <fullName evidence="5">Sigma-W factor</fullName>
    </submittedName>
</protein>
<comment type="similarity">
    <text evidence="1">Belongs to the sigma-70 factor family. ECF subfamily.</text>
</comment>
<dbReference type="GO" id="GO:0006352">
    <property type="term" value="P:DNA-templated transcription initiation"/>
    <property type="evidence" value="ECO:0007669"/>
    <property type="project" value="InterPro"/>
</dbReference>
<dbReference type="Pfam" id="PF08281">
    <property type="entry name" value="Sigma70_r4_2"/>
    <property type="match status" value="1"/>
</dbReference>
<evidence type="ECO:0000256" key="3">
    <source>
        <dbReference type="ARBA" id="ARBA00023082"/>
    </source>
</evidence>
<organism evidence="5 6">
    <name type="scientific">Capnocytophaga canimorsus</name>
    <dbReference type="NCBI Taxonomy" id="28188"/>
    <lineage>
        <taxon>Bacteria</taxon>
        <taxon>Pseudomonadati</taxon>
        <taxon>Bacteroidota</taxon>
        <taxon>Flavobacteriia</taxon>
        <taxon>Flavobacteriales</taxon>
        <taxon>Flavobacteriaceae</taxon>
        <taxon>Capnocytophaga</taxon>
    </lineage>
</organism>
<evidence type="ECO:0000256" key="1">
    <source>
        <dbReference type="ARBA" id="ARBA00010641"/>
    </source>
</evidence>
<dbReference type="Proteomes" id="UP000044026">
    <property type="component" value="Unassembled WGS sequence"/>
</dbReference>
<sequence>MASNDNDNDNEQKLLLELQKGSEQAMREIYHHYVRYLTAVCFRYLQDEEDVKDVLQEAFLKIFSSVHSFEYRGVGSLKGWMTKIVVNETLKFMKRNSQTMFVELKQEKMDSIDEEPDTSGIPSDVIHQMIRELPDGYRTIFNLYVIEEKSHKEIAALLNIKENSSASQFHRAKLLLADKIKQYRTLNSASL</sequence>
<accession>A0A0B7H6U3</accession>
<dbReference type="Pfam" id="PF04542">
    <property type="entry name" value="Sigma70_r2"/>
    <property type="match status" value="1"/>
</dbReference>
<dbReference type="InterPro" id="IPR036388">
    <property type="entry name" value="WH-like_DNA-bd_sf"/>
</dbReference>
<dbReference type="PANTHER" id="PTHR43133">
    <property type="entry name" value="RNA POLYMERASE ECF-TYPE SIGMA FACTO"/>
    <property type="match status" value="1"/>
</dbReference>
<dbReference type="SUPFAM" id="SSF88946">
    <property type="entry name" value="Sigma2 domain of RNA polymerase sigma factors"/>
    <property type="match status" value="1"/>
</dbReference>
<dbReference type="NCBIfam" id="TIGR02937">
    <property type="entry name" value="sigma70-ECF"/>
    <property type="match status" value="1"/>
</dbReference>
<keyword evidence="3" id="KW-0731">Sigma factor</keyword>
<dbReference type="CDD" id="cd06171">
    <property type="entry name" value="Sigma70_r4"/>
    <property type="match status" value="1"/>
</dbReference>
<evidence type="ECO:0000256" key="4">
    <source>
        <dbReference type="ARBA" id="ARBA00023163"/>
    </source>
</evidence>
<name>A0A0B7H6U3_9FLAO</name>
<dbReference type="GO" id="GO:0003677">
    <property type="term" value="F:DNA binding"/>
    <property type="evidence" value="ECO:0007669"/>
    <property type="project" value="InterPro"/>
</dbReference>
<dbReference type="EMBL" id="CDOE01000057">
    <property type="protein sequence ID" value="CEN35326.1"/>
    <property type="molecule type" value="Genomic_DNA"/>
</dbReference>
<dbReference type="InterPro" id="IPR013324">
    <property type="entry name" value="RNA_pol_sigma_r3/r4-like"/>
</dbReference>